<evidence type="ECO:0000256" key="9">
    <source>
        <dbReference type="ARBA" id="ARBA00023012"/>
    </source>
</evidence>
<reference evidence="14" key="1">
    <citation type="submission" date="2020-10" db="EMBL/GenBank/DDBJ databases">
        <authorList>
            <person name="Gilroy R."/>
        </authorList>
    </citation>
    <scope>NUCLEOTIDE SEQUENCE</scope>
    <source>
        <strain evidence="14">ChiSxjej2B14-8506</strain>
    </source>
</reference>
<dbReference type="InterPro" id="IPR004358">
    <property type="entry name" value="Sig_transdc_His_kin-like_C"/>
</dbReference>
<dbReference type="GO" id="GO:0005886">
    <property type="term" value="C:plasma membrane"/>
    <property type="evidence" value="ECO:0007669"/>
    <property type="project" value="TreeGrafter"/>
</dbReference>
<dbReference type="AlphaFoldDB" id="A0A9D1LRK3"/>
<organism evidence="14 15">
    <name type="scientific">Candidatus Fimadaptatus faecigallinarum</name>
    <dbReference type="NCBI Taxonomy" id="2840814"/>
    <lineage>
        <taxon>Bacteria</taxon>
        <taxon>Bacillati</taxon>
        <taxon>Bacillota</taxon>
        <taxon>Clostridia</taxon>
        <taxon>Eubacteriales</taxon>
        <taxon>Candidatus Fimadaptatus</taxon>
    </lineage>
</organism>
<evidence type="ECO:0000256" key="10">
    <source>
        <dbReference type="ARBA" id="ARBA00023136"/>
    </source>
</evidence>
<evidence type="ECO:0000313" key="14">
    <source>
        <dbReference type="EMBL" id="HIU46726.1"/>
    </source>
</evidence>
<dbReference type="PRINTS" id="PR00344">
    <property type="entry name" value="BCTRLSENSOR"/>
</dbReference>
<dbReference type="SUPFAM" id="SSF47384">
    <property type="entry name" value="Homodimeric domain of signal transducing histidine kinase"/>
    <property type="match status" value="1"/>
</dbReference>
<dbReference type="CDD" id="cd00082">
    <property type="entry name" value="HisKA"/>
    <property type="match status" value="1"/>
</dbReference>
<dbReference type="InterPro" id="IPR003594">
    <property type="entry name" value="HATPase_dom"/>
</dbReference>
<evidence type="ECO:0000256" key="4">
    <source>
        <dbReference type="ARBA" id="ARBA00022553"/>
    </source>
</evidence>
<reference evidence="14" key="2">
    <citation type="journal article" date="2021" name="PeerJ">
        <title>Extensive microbial diversity within the chicken gut microbiome revealed by metagenomics and culture.</title>
        <authorList>
            <person name="Gilroy R."/>
            <person name="Ravi A."/>
            <person name="Getino M."/>
            <person name="Pursley I."/>
            <person name="Horton D.L."/>
            <person name="Alikhan N.F."/>
            <person name="Baker D."/>
            <person name="Gharbi K."/>
            <person name="Hall N."/>
            <person name="Watson M."/>
            <person name="Adriaenssens E.M."/>
            <person name="Foster-Nyarko E."/>
            <person name="Jarju S."/>
            <person name="Secka A."/>
            <person name="Antonio M."/>
            <person name="Oren A."/>
            <person name="Chaudhuri R.R."/>
            <person name="La Ragione R."/>
            <person name="Hildebrand F."/>
            <person name="Pallen M.J."/>
        </authorList>
    </citation>
    <scope>NUCLEOTIDE SEQUENCE</scope>
    <source>
        <strain evidence="14">ChiSxjej2B14-8506</strain>
    </source>
</reference>
<evidence type="ECO:0000256" key="5">
    <source>
        <dbReference type="ARBA" id="ARBA00022679"/>
    </source>
</evidence>
<dbReference type="Gene3D" id="3.30.565.10">
    <property type="entry name" value="Histidine kinase-like ATPase, C-terminal domain"/>
    <property type="match status" value="1"/>
</dbReference>
<comment type="caution">
    <text evidence="14">The sequence shown here is derived from an EMBL/GenBank/DDBJ whole genome shotgun (WGS) entry which is preliminary data.</text>
</comment>
<dbReference type="InterPro" id="IPR050428">
    <property type="entry name" value="TCS_sensor_his_kinase"/>
</dbReference>
<dbReference type="InterPro" id="IPR036097">
    <property type="entry name" value="HisK_dim/P_sf"/>
</dbReference>
<keyword evidence="4" id="KW-0597">Phosphoprotein</keyword>
<dbReference type="SMART" id="SM00387">
    <property type="entry name" value="HATPase_c"/>
    <property type="match status" value="1"/>
</dbReference>
<evidence type="ECO:0000256" key="2">
    <source>
        <dbReference type="ARBA" id="ARBA00004370"/>
    </source>
</evidence>
<feature type="transmembrane region" description="Helical" evidence="12">
    <location>
        <begin position="195"/>
        <end position="218"/>
    </location>
</feature>
<evidence type="ECO:0000256" key="8">
    <source>
        <dbReference type="ARBA" id="ARBA00022989"/>
    </source>
</evidence>
<feature type="domain" description="Histidine kinase" evidence="13">
    <location>
        <begin position="238"/>
        <end position="458"/>
    </location>
</feature>
<dbReference type="Gene3D" id="1.10.287.130">
    <property type="match status" value="1"/>
</dbReference>
<comment type="subcellular location">
    <subcellularLocation>
        <location evidence="2">Membrane</location>
    </subcellularLocation>
</comment>
<dbReference type="SUPFAM" id="SSF55874">
    <property type="entry name" value="ATPase domain of HSP90 chaperone/DNA topoisomerase II/histidine kinase"/>
    <property type="match status" value="1"/>
</dbReference>
<keyword evidence="5" id="KW-0808">Transferase</keyword>
<dbReference type="Proteomes" id="UP000824123">
    <property type="component" value="Unassembled WGS sequence"/>
</dbReference>
<evidence type="ECO:0000256" key="12">
    <source>
        <dbReference type="SAM" id="Phobius"/>
    </source>
</evidence>
<evidence type="ECO:0000256" key="7">
    <source>
        <dbReference type="ARBA" id="ARBA00022777"/>
    </source>
</evidence>
<keyword evidence="9" id="KW-0902">Two-component regulatory system</keyword>
<evidence type="ECO:0000256" key="3">
    <source>
        <dbReference type="ARBA" id="ARBA00012438"/>
    </source>
</evidence>
<dbReference type="CDD" id="cd00075">
    <property type="entry name" value="HATPase"/>
    <property type="match status" value="1"/>
</dbReference>
<dbReference type="PANTHER" id="PTHR45436">
    <property type="entry name" value="SENSOR HISTIDINE KINASE YKOH"/>
    <property type="match status" value="1"/>
</dbReference>
<dbReference type="EC" id="2.7.13.3" evidence="3"/>
<keyword evidence="7 14" id="KW-0418">Kinase</keyword>
<feature type="compositionally biased region" description="Basic and acidic residues" evidence="11">
    <location>
        <begin position="142"/>
        <end position="154"/>
    </location>
</feature>
<evidence type="ECO:0000313" key="15">
    <source>
        <dbReference type="Proteomes" id="UP000824123"/>
    </source>
</evidence>
<sequence>MLKALKRKFLLMTMSLISLVLLIVFAALLIGTYTQQMSMVKMSLAHALGQGFGVELPKEQFGRQAKDDHLMTTITLLLDAQGNVMLSTADEVEISDADLSLAVSAALASESGQGRLGELGLYYMCEHTTPAQLRQGPAGVRGDARTPELPERSADAAGLNPSALESVLDGLADDAPLIKVALVSDHNMRQAMGNLVLTSLMAGVGALVLLFGISLFLADWALRPVERTWNQQKRFISDASHELKTPLTVILANIDILRRHGADTIASQRKWLDSAGDEAVRMKNLVEDLLTLARLDEAGQTAPMPELTEVNLTDAVWASLLTYEPVAFEQGLLLDSSVEPDVYVRGDEQKLRQLTTILLDNACKYAGRRGSVRVTLSASADKAQLAVHNTGEVIPPENLEHLFERFYRADAARSGSKSGYGLGLSIAQGIARLHKGAISATSSAQDGTCFQVTLPRISAPPAGGTR</sequence>
<dbReference type="PANTHER" id="PTHR45436:SF5">
    <property type="entry name" value="SENSOR HISTIDINE KINASE TRCS"/>
    <property type="match status" value="1"/>
</dbReference>
<evidence type="ECO:0000256" key="11">
    <source>
        <dbReference type="SAM" id="MobiDB-lite"/>
    </source>
</evidence>
<accession>A0A9D1LRK3</accession>
<evidence type="ECO:0000256" key="1">
    <source>
        <dbReference type="ARBA" id="ARBA00000085"/>
    </source>
</evidence>
<keyword evidence="8 12" id="KW-1133">Transmembrane helix</keyword>
<dbReference type="SMART" id="SM00388">
    <property type="entry name" value="HisKA"/>
    <property type="match status" value="1"/>
</dbReference>
<dbReference type="InterPro" id="IPR036890">
    <property type="entry name" value="HATPase_C_sf"/>
</dbReference>
<keyword evidence="10 12" id="KW-0472">Membrane</keyword>
<dbReference type="PROSITE" id="PS50109">
    <property type="entry name" value="HIS_KIN"/>
    <property type="match status" value="1"/>
</dbReference>
<dbReference type="EMBL" id="DVNK01000037">
    <property type="protein sequence ID" value="HIU46726.1"/>
    <property type="molecule type" value="Genomic_DNA"/>
</dbReference>
<dbReference type="InterPro" id="IPR005467">
    <property type="entry name" value="His_kinase_dom"/>
</dbReference>
<feature type="region of interest" description="Disordered" evidence="11">
    <location>
        <begin position="134"/>
        <end position="155"/>
    </location>
</feature>
<evidence type="ECO:0000256" key="6">
    <source>
        <dbReference type="ARBA" id="ARBA00022692"/>
    </source>
</evidence>
<comment type="catalytic activity">
    <reaction evidence="1">
        <text>ATP + protein L-histidine = ADP + protein N-phospho-L-histidine.</text>
        <dbReference type="EC" id="2.7.13.3"/>
    </reaction>
</comment>
<proteinExistence type="predicted"/>
<dbReference type="Pfam" id="PF02518">
    <property type="entry name" value="HATPase_c"/>
    <property type="match status" value="1"/>
</dbReference>
<name>A0A9D1LRK3_9FIRM</name>
<keyword evidence="6 12" id="KW-0812">Transmembrane</keyword>
<dbReference type="FunFam" id="3.30.565.10:FF:000006">
    <property type="entry name" value="Sensor histidine kinase WalK"/>
    <property type="match status" value="1"/>
</dbReference>
<dbReference type="FunFam" id="1.10.287.130:FF:000001">
    <property type="entry name" value="Two-component sensor histidine kinase"/>
    <property type="match status" value="1"/>
</dbReference>
<dbReference type="GO" id="GO:0000155">
    <property type="term" value="F:phosphorelay sensor kinase activity"/>
    <property type="evidence" value="ECO:0007669"/>
    <property type="project" value="InterPro"/>
</dbReference>
<protein>
    <recommendedName>
        <fullName evidence="3">histidine kinase</fullName>
        <ecNumber evidence="3">2.7.13.3</ecNumber>
    </recommendedName>
</protein>
<evidence type="ECO:0000259" key="13">
    <source>
        <dbReference type="PROSITE" id="PS50109"/>
    </source>
</evidence>
<dbReference type="InterPro" id="IPR003661">
    <property type="entry name" value="HisK_dim/P_dom"/>
</dbReference>
<dbReference type="Pfam" id="PF00512">
    <property type="entry name" value="HisKA"/>
    <property type="match status" value="1"/>
</dbReference>
<gene>
    <name evidence="14" type="ORF">IAC59_05665</name>
</gene>